<proteinExistence type="predicted"/>
<dbReference type="Proteomes" id="UP000517759">
    <property type="component" value="Unassembled WGS sequence"/>
</dbReference>
<dbReference type="AlphaFoldDB" id="A0A7W6F9A0"/>
<accession>A0A7W6F9A0</accession>
<evidence type="ECO:0000313" key="2">
    <source>
        <dbReference type="Proteomes" id="UP000517759"/>
    </source>
</evidence>
<dbReference type="EMBL" id="JACIDN010000011">
    <property type="protein sequence ID" value="MBB3905302.1"/>
    <property type="molecule type" value="Genomic_DNA"/>
</dbReference>
<organism evidence="1 2">
    <name type="scientific">Methylobacterium brachythecii</name>
    <dbReference type="NCBI Taxonomy" id="1176177"/>
    <lineage>
        <taxon>Bacteria</taxon>
        <taxon>Pseudomonadati</taxon>
        <taxon>Pseudomonadota</taxon>
        <taxon>Alphaproteobacteria</taxon>
        <taxon>Hyphomicrobiales</taxon>
        <taxon>Methylobacteriaceae</taxon>
        <taxon>Methylobacterium</taxon>
    </lineage>
</organism>
<name>A0A7W6F9A0_9HYPH</name>
<reference evidence="1 2" key="1">
    <citation type="submission" date="2020-08" db="EMBL/GenBank/DDBJ databases">
        <title>Genomic Encyclopedia of Type Strains, Phase IV (KMG-IV): sequencing the most valuable type-strain genomes for metagenomic binning, comparative biology and taxonomic classification.</title>
        <authorList>
            <person name="Goeker M."/>
        </authorList>
    </citation>
    <scope>NUCLEOTIDE SEQUENCE [LARGE SCALE GENOMIC DNA]</scope>
    <source>
        <strain evidence="1 2">DSM 24105</strain>
    </source>
</reference>
<comment type="caution">
    <text evidence="1">The sequence shown here is derived from an EMBL/GenBank/DDBJ whole genome shotgun (WGS) entry which is preliminary data.</text>
</comment>
<protein>
    <submittedName>
        <fullName evidence="1">Uncharacterized protein</fullName>
    </submittedName>
</protein>
<dbReference type="RefSeq" id="WP_183512372.1">
    <property type="nucleotide sequence ID" value="NZ_BSPG01000030.1"/>
</dbReference>
<evidence type="ECO:0000313" key="1">
    <source>
        <dbReference type="EMBL" id="MBB3905302.1"/>
    </source>
</evidence>
<sequence length="89" mass="9691">MDIDHLSAAARLLYGDDWQRPLARGLGPLHPDGARDSIDDRLVRRWASGERPVPGWVRGAVVALLEGEASARERQAISLRAQAAALVAR</sequence>
<gene>
    <name evidence="1" type="ORF">GGR33_004835</name>
</gene>